<dbReference type="Pfam" id="PF07993">
    <property type="entry name" value="NAD_binding_4"/>
    <property type="match status" value="1"/>
</dbReference>
<evidence type="ECO:0000313" key="3">
    <source>
        <dbReference type="Proteomes" id="UP000187735"/>
    </source>
</evidence>
<dbReference type="GO" id="GO:0080019">
    <property type="term" value="F:alcohol-forming very long-chain fatty acyl-CoA reductase activity"/>
    <property type="evidence" value="ECO:0007669"/>
    <property type="project" value="InterPro"/>
</dbReference>
<proteinExistence type="predicted"/>
<dbReference type="InterPro" id="IPR026055">
    <property type="entry name" value="FAR"/>
</dbReference>
<dbReference type="KEGG" id="fmr:Fuma_02721"/>
<dbReference type="Proteomes" id="UP000187735">
    <property type="component" value="Chromosome"/>
</dbReference>
<dbReference type="InterPro" id="IPR013120">
    <property type="entry name" value="FAR_NAD-bd"/>
</dbReference>
<sequence>MYTLLTGATGLVGRYLVRDLLLNGHNLAVVVRTSKKFGARERMEQILRHWEEELGRSLPRPVVLTGDISAEGFALSDEDRDWVANNVDTIIHSAAILEFYGEDRNGEPWRTNLGGTRNMINLCRELKIHDIHYVSTAYVAGTQTTTAMEDALDVGQGFRNDYEESKFLAEKEVRAIDFADHVTVYRPAVISGDSITGYTNTYHGIYLYLRLMALMIPAQPVAEDGTRHTPIRLSMTGEETRNIIPVEWISAVTVRLFETQEARGGTYHMAPDNPMTSGDMIRWSGEYFNSTGVEFCGHDFVPEETDRDENEDQWMFERLAKENMGTYEPYERTDNVFDMTNLKKFAGDIVCPEIDRTVIHRYLDYGEQDKWGKRRPKPLTNESWADEVLGETNGASLPAGDHSTVGVDVLGPGGGQFSVSYSSDGIVGVTRGLPNDNVPLLRLTLEDLAKIREQPEDVAEQFVSMLDQVPADSADSVAAELLEVLSKDGQLTSAG</sequence>
<dbReference type="InterPro" id="IPR036291">
    <property type="entry name" value="NAD(P)-bd_dom_sf"/>
</dbReference>
<dbReference type="AlphaFoldDB" id="A0A1P8WGC8"/>
<dbReference type="RefSeq" id="WP_077024626.1">
    <property type="nucleotide sequence ID" value="NZ_CP017641.1"/>
</dbReference>
<protein>
    <submittedName>
        <fullName evidence="2">Linear gramicidin synthase subunit D</fullName>
    </submittedName>
</protein>
<dbReference type="SUPFAM" id="SSF51735">
    <property type="entry name" value="NAD(P)-binding Rossmann-fold domains"/>
    <property type="match status" value="1"/>
</dbReference>
<evidence type="ECO:0000259" key="1">
    <source>
        <dbReference type="Pfam" id="PF07993"/>
    </source>
</evidence>
<dbReference type="CDD" id="cd05263">
    <property type="entry name" value="MupV_like_SDR_e"/>
    <property type="match status" value="1"/>
</dbReference>
<evidence type="ECO:0000313" key="2">
    <source>
        <dbReference type="EMBL" id="APZ93105.1"/>
    </source>
</evidence>
<dbReference type="OrthoDB" id="9807212at2"/>
<dbReference type="PANTHER" id="PTHR11011">
    <property type="entry name" value="MALE STERILITY PROTEIN 2-RELATED"/>
    <property type="match status" value="1"/>
</dbReference>
<reference evidence="2 3" key="1">
    <citation type="journal article" date="2016" name="Front. Microbiol.">
        <title>Fuerstia marisgermanicae gen. nov., sp. nov., an Unusual Member of the Phylum Planctomycetes from the German Wadden Sea.</title>
        <authorList>
            <person name="Kohn T."/>
            <person name="Heuer A."/>
            <person name="Jogler M."/>
            <person name="Vollmers J."/>
            <person name="Boedeker C."/>
            <person name="Bunk B."/>
            <person name="Rast P."/>
            <person name="Borchert D."/>
            <person name="Glockner I."/>
            <person name="Freese H.M."/>
            <person name="Klenk H.P."/>
            <person name="Overmann J."/>
            <person name="Kaster A.K."/>
            <person name="Rohde M."/>
            <person name="Wiegand S."/>
            <person name="Jogler C."/>
        </authorList>
    </citation>
    <scope>NUCLEOTIDE SEQUENCE [LARGE SCALE GENOMIC DNA]</scope>
    <source>
        <strain evidence="2 3">NH11</strain>
    </source>
</reference>
<accession>A0A1P8WGC8</accession>
<keyword evidence="3" id="KW-1185">Reference proteome</keyword>
<dbReference type="GO" id="GO:0035336">
    <property type="term" value="P:long-chain fatty-acyl-CoA metabolic process"/>
    <property type="evidence" value="ECO:0007669"/>
    <property type="project" value="TreeGrafter"/>
</dbReference>
<dbReference type="PANTHER" id="PTHR11011:SF45">
    <property type="entry name" value="FATTY ACYL-COA REDUCTASE CG8306-RELATED"/>
    <property type="match status" value="1"/>
</dbReference>
<dbReference type="STRING" id="1891926.Fuma_02721"/>
<gene>
    <name evidence="2" type="primary">lgrD</name>
    <name evidence="2" type="ORF">Fuma_02721</name>
</gene>
<name>A0A1P8WGC8_9PLAN</name>
<feature type="domain" description="Thioester reductase (TE)" evidence="1">
    <location>
        <begin position="5"/>
        <end position="246"/>
    </location>
</feature>
<organism evidence="2 3">
    <name type="scientific">Fuerstiella marisgermanici</name>
    <dbReference type="NCBI Taxonomy" id="1891926"/>
    <lineage>
        <taxon>Bacteria</taxon>
        <taxon>Pseudomonadati</taxon>
        <taxon>Planctomycetota</taxon>
        <taxon>Planctomycetia</taxon>
        <taxon>Planctomycetales</taxon>
        <taxon>Planctomycetaceae</taxon>
        <taxon>Fuerstiella</taxon>
    </lineage>
</organism>
<dbReference type="Gene3D" id="3.40.50.720">
    <property type="entry name" value="NAD(P)-binding Rossmann-like Domain"/>
    <property type="match status" value="1"/>
</dbReference>
<dbReference type="EMBL" id="CP017641">
    <property type="protein sequence ID" value="APZ93105.1"/>
    <property type="molecule type" value="Genomic_DNA"/>
</dbReference>